<keyword evidence="6 9" id="KW-0812">Transmembrane</keyword>
<dbReference type="NCBIfam" id="TIGR01726">
    <property type="entry name" value="HEQRo_perm_3TM"/>
    <property type="match status" value="1"/>
</dbReference>
<keyword evidence="5" id="KW-0997">Cell inner membrane</keyword>
<reference evidence="11 12" key="1">
    <citation type="submission" date="2017-01" db="EMBL/GenBank/DDBJ databases">
        <title>Complete Genome Sequence of Paenalcaligenes hominis, Isolated from a paraplegic Patient with neurogenic bladder.</title>
        <authorList>
            <person name="Mukhopadhyay R."/>
            <person name="Joaquin J."/>
            <person name="Hogue R."/>
            <person name="Kilaru A."/>
            <person name="Jospin G."/>
            <person name="Mars K."/>
            <person name="Eisen J.A."/>
            <person name="Chaturvedi V."/>
        </authorList>
    </citation>
    <scope>NUCLEOTIDE SEQUENCE [LARGE SCALE GENOMIC DNA]</scope>
    <source>
        <strain evidence="11 12">15S00501</strain>
    </source>
</reference>
<dbReference type="PANTHER" id="PTHR30133">
    <property type="entry name" value="CATIONIC AMINO ACID TRANSPORTER, MEMBRANE COMPONENT"/>
    <property type="match status" value="1"/>
</dbReference>
<evidence type="ECO:0000256" key="8">
    <source>
        <dbReference type="ARBA" id="ARBA00023136"/>
    </source>
</evidence>
<dbReference type="EMBL" id="CP019697">
    <property type="protein sequence ID" value="AQS51442.1"/>
    <property type="molecule type" value="Genomic_DNA"/>
</dbReference>
<comment type="subcellular location">
    <subcellularLocation>
        <location evidence="1">Cell inner membrane</location>
        <topology evidence="1">Multi-pass membrane protein</topology>
    </subcellularLocation>
    <subcellularLocation>
        <location evidence="9">Cell membrane</location>
        <topology evidence="9">Multi-pass membrane protein</topology>
    </subcellularLocation>
</comment>
<keyword evidence="7 9" id="KW-1133">Transmembrane helix</keyword>
<evidence type="ECO:0000256" key="6">
    <source>
        <dbReference type="ARBA" id="ARBA00022692"/>
    </source>
</evidence>
<evidence type="ECO:0000256" key="7">
    <source>
        <dbReference type="ARBA" id="ARBA00022989"/>
    </source>
</evidence>
<dbReference type="OrthoDB" id="7026155at2"/>
<proteinExistence type="inferred from homology"/>
<dbReference type="GO" id="GO:0043190">
    <property type="term" value="C:ATP-binding cassette (ABC) transporter complex"/>
    <property type="evidence" value="ECO:0007669"/>
    <property type="project" value="InterPro"/>
</dbReference>
<name>A0A1U9K097_9BURK</name>
<feature type="domain" description="ABC transmembrane type-1" evidence="10">
    <location>
        <begin position="21"/>
        <end position="222"/>
    </location>
</feature>
<comment type="similarity">
    <text evidence="2">Belongs to the binding-protein-dependent transport system permease family. HisMQ subfamily.</text>
</comment>
<sequence length="237" mass="25891">MLETLLRIFNEGWGWMFLRGLSMTLFISVFGMALGVIIGIAGASIKLYGPRWLSGLVSLYTTITRSIPELLIIYLLFFGSVHSMADLGAWLQAEDLINKWFPAAIGILAIGLIAGSYSVEVFRGALQTIPEGQIEAAKAIGMSPFMRLRRITLPQMVWYALPGCNNVWQTALKDTALISLVGLVEIMRAAQLGAAAMREPLAMYLIAGFLFFMIGIGSQALFVVAERHSGKGMRAVV</sequence>
<protein>
    <recommendedName>
        <fullName evidence="10">ABC transmembrane type-1 domain-containing protein</fullName>
    </recommendedName>
</protein>
<feature type="transmembrane region" description="Helical" evidence="9">
    <location>
        <begin position="20"/>
        <end position="45"/>
    </location>
</feature>
<feature type="transmembrane region" description="Helical" evidence="9">
    <location>
        <begin position="100"/>
        <end position="119"/>
    </location>
</feature>
<dbReference type="KEGG" id="phn:PAEH1_07530"/>
<feature type="transmembrane region" description="Helical" evidence="9">
    <location>
        <begin position="57"/>
        <end position="80"/>
    </location>
</feature>
<dbReference type="AlphaFoldDB" id="A0A1U9K097"/>
<evidence type="ECO:0000256" key="3">
    <source>
        <dbReference type="ARBA" id="ARBA00022448"/>
    </source>
</evidence>
<dbReference type="Pfam" id="PF00528">
    <property type="entry name" value="BPD_transp_1"/>
    <property type="match status" value="1"/>
</dbReference>
<keyword evidence="3 9" id="KW-0813">Transport</keyword>
<dbReference type="Gene3D" id="1.10.3720.10">
    <property type="entry name" value="MetI-like"/>
    <property type="match status" value="1"/>
</dbReference>
<evidence type="ECO:0000256" key="5">
    <source>
        <dbReference type="ARBA" id="ARBA00022519"/>
    </source>
</evidence>
<dbReference type="CDD" id="cd06261">
    <property type="entry name" value="TM_PBP2"/>
    <property type="match status" value="1"/>
</dbReference>
<accession>A0A1U9K097</accession>
<evidence type="ECO:0000313" key="12">
    <source>
        <dbReference type="Proteomes" id="UP000189369"/>
    </source>
</evidence>
<dbReference type="GO" id="GO:0022857">
    <property type="term" value="F:transmembrane transporter activity"/>
    <property type="evidence" value="ECO:0007669"/>
    <property type="project" value="InterPro"/>
</dbReference>
<dbReference type="InterPro" id="IPR035906">
    <property type="entry name" value="MetI-like_sf"/>
</dbReference>
<evidence type="ECO:0000256" key="9">
    <source>
        <dbReference type="RuleBase" id="RU363032"/>
    </source>
</evidence>
<evidence type="ECO:0000259" key="10">
    <source>
        <dbReference type="PROSITE" id="PS50928"/>
    </source>
</evidence>
<dbReference type="PROSITE" id="PS50928">
    <property type="entry name" value="ABC_TM1"/>
    <property type="match status" value="1"/>
</dbReference>
<feature type="transmembrane region" description="Helical" evidence="9">
    <location>
        <begin position="202"/>
        <end position="224"/>
    </location>
</feature>
<dbReference type="STRING" id="643674.PAEH1_07530"/>
<dbReference type="InterPro" id="IPR010065">
    <property type="entry name" value="AA_ABC_transptr_permease_3TM"/>
</dbReference>
<keyword evidence="4" id="KW-1003">Cell membrane</keyword>
<evidence type="ECO:0000256" key="2">
    <source>
        <dbReference type="ARBA" id="ARBA00010072"/>
    </source>
</evidence>
<evidence type="ECO:0000256" key="4">
    <source>
        <dbReference type="ARBA" id="ARBA00022475"/>
    </source>
</evidence>
<organism evidence="11 12">
    <name type="scientific">Paenalcaligenes hominis</name>
    <dbReference type="NCBI Taxonomy" id="643674"/>
    <lineage>
        <taxon>Bacteria</taxon>
        <taxon>Pseudomonadati</taxon>
        <taxon>Pseudomonadota</taxon>
        <taxon>Betaproteobacteria</taxon>
        <taxon>Burkholderiales</taxon>
        <taxon>Alcaligenaceae</taxon>
        <taxon>Paenalcaligenes</taxon>
    </lineage>
</organism>
<dbReference type="Proteomes" id="UP000189369">
    <property type="component" value="Chromosome"/>
</dbReference>
<dbReference type="InterPro" id="IPR051613">
    <property type="entry name" value="ABC_transp_permease_HisMQ"/>
</dbReference>
<gene>
    <name evidence="11" type="ORF">PAEH1_07530</name>
</gene>
<evidence type="ECO:0000313" key="11">
    <source>
        <dbReference type="EMBL" id="AQS51442.1"/>
    </source>
</evidence>
<dbReference type="InterPro" id="IPR000515">
    <property type="entry name" value="MetI-like"/>
</dbReference>
<evidence type="ECO:0000256" key="1">
    <source>
        <dbReference type="ARBA" id="ARBA00004429"/>
    </source>
</evidence>
<keyword evidence="8 9" id="KW-0472">Membrane</keyword>
<dbReference type="SUPFAM" id="SSF161098">
    <property type="entry name" value="MetI-like"/>
    <property type="match status" value="1"/>
</dbReference>